<keyword evidence="13" id="KW-1185">Reference proteome</keyword>
<accession>A0A251SM23</accession>
<dbReference type="Gramene" id="mRNA:HanXRQr2_Chr06g0253021">
    <property type="protein sequence ID" value="mRNA:HanXRQr2_Chr06g0253021"/>
    <property type="gene ID" value="HanXRQr2_Chr06g0253021"/>
</dbReference>
<keyword evidence="3" id="KW-0134">Cell wall</keyword>
<evidence type="ECO:0000313" key="11">
    <source>
        <dbReference type="EMBL" id="KAF5801864.1"/>
    </source>
</evidence>
<dbReference type="PANTHER" id="PTHR31375">
    <property type="match status" value="1"/>
</dbReference>
<dbReference type="EMBL" id="MNCJ02000321">
    <property type="protein sequence ID" value="KAF5801864.1"/>
    <property type="molecule type" value="Genomic_DNA"/>
</dbReference>
<evidence type="ECO:0000256" key="2">
    <source>
        <dbReference type="ARBA" id="ARBA00008834"/>
    </source>
</evidence>
<dbReference type="InterPro" id="IPR011050">
    <property type="entry name" value="Pectin_lyase_fold/virulence"/>
</dbReference>
<evidence type="ECO:0000256" key="6">
    <source>
        <dbReference type="ARBA" id="ARBA00023295"/>
    </source>
</evidence>
<dbReference type="InterPro" id="IPR006626">
    <property type="entry name" value="PbH1"/>
</dbReference>
<dbReference type="GO" id="GO:0016829">
    <property type="term" value="F:lyase activity"/>
    <property type="evidence" value="ECO:0007669"/>
    <property type="project" value="UniProtKB-KW"/>
</dbReference>
<dbReference type="Gene3D" id="2.160.20.10">
    <property type="entry name" value="Single-stranded right-handed beta-helix, Pectin lyase-like"/>
    <property type="match status" value="1"/>
</dbReference>
<evidence type="ECO:0000256" key="10">
    <source>
        <dbReference type="SAM" id="SignalP"/>
    </source>
</evidence>
<dbReference type="PROSITE" id="PS00502">
    <property type="entry name" value="POLYGALACTURONASE"/>
    <property type="match status" value="1"/>
</dbReference>
<dbReference type="InterPro" id="IPR012334">
    <property type="entry name" value="Pectin_lyas_fold"/>
</dbReference>
<dbReference type="EC" id="3.2.1.15" evidence="11"/>
<keyword evidence="10" id="KW-0732">Signal</keyword>
<evidence type="ECO:0000256" key="7">
    <source>
        <dbReference type="ARBA" id="ARBA00023316"/>
    </source>
</evidence>
<evidence type="ECO:0000256" key="5">
    <source>
        <dbReference type="ARBA" id="ARBA00022801"/>
    </source>
</evidence>
<sequence length="449" mass="48765">MRGFSFKHETFVILIACLIWLSTSSATCNAATTAKYRRHHHVHIHKSKPNNGLKFNVLDYGAKGDGKSDDTKAFQAAWANACKADASMIIVPSGYKFLVGPTSFSGSNCHKNIVFQLDGTILAPTSSKAWGGADHWLEFTNLEEFTINGKGTLDGRGSVWWTDSTHDFKQVSVSTDEKKQNSRPMAVMFVGGSKITVTGITIQNSPKFHLTFDTCDGVLVHHISISSPGDSPNTDGIHLRSSKNVIIHHTKLACGDDCISIQTGCTNVLVHDVNCGPGHGISIGSLGIDGLTACVSNITVKNVKIHDTMTGVRIKTWQGAKGLVRGVSFSNIQVSQVEVPIMIDQYYCDHSTCMNKTSAVSIADIAYENIKGTYTVQPIHLSCSDSKPCMNLKLSNIELKPKPDGHQMSETFCWQAFGQLNAPIIPEIDCLQEGQSSNKWGHHDAKCAA</sequence>
<dbReference type="STRING" id="4232.A0A251SM23"/>
<comment type="subcellular location">
    <subcellularLocation>
        <location evidence="1">Secreted</location>
        <location evidence="1">Cell wall</location>
    </subcellularLocation>
</comment>
<dbReference type="OrthoDB" id="187139at2759"/>
<evidence type="ECO:0000256" key="4">
    <source>
        <dbReference type="ARBA" id="ARBA00022525"/>
    </source>
</evidence>
<dbReference type="GO" id="GO:0004650">
    <property type="term" value="F:polygalacturonase activity"/>
    <property type="evidence" value="ECO:0007669"/>
    <property type="project" value="UniProtKB-EC"/>
</dbReference>
<evidence type="ECO:0000256" key="9">
    <source>
        <dbReference type="RuleBase" id="RU361169"/>
    </source>
</evidence>
<dbReference type="Proteomes" id="UP000215914">
    <property type="component" value="Chromosome 14"/>
</dbReference>
<gene>
    <name evidence="12" type="ORF">HannXRQ_Chr14g0446811</name>
    <name evidence="11" type="ORF">HanXRQr2_Chr06g0253021</name>
</gene>
<dbReference type="AlphaFoldDB" id="A0A251SM23"/>
<evidence type="ECO:0000313" key="13">
    <source>
        <dbReference type="Proteomes" id="UP000215914"/>
    </source>
</evidence>
<reference evidence="12" key="2">
    <citation type="submission" date="2017-02" db="EMBL/GenBank/DDBJ databases">
        <title>Sunflower complete genome.</title>
        <authorList>
            <person name="Langlade N."/>
            <person name="Munos S."/>
        </authorList>
    </citation>
    <scope>NUCLEOTIDE SEQUENCE [LARGE SCALE GENOMIC DNA]</scope>
    <source>
        <tissue evidence="12">Leaves</tissue>
    </source>
</reference>
<evidence type="ECO:0000256" key="8">
    <source>
        <dbReference type="PROSITE-ProRule" id="PRU10052"/>
    </source>
</evidence>
<keyword evidence="4" id="KW-0964">Secreted</keyword>
<dbReference type="EMBL" id="CM007903">
    <property type="protein sequence ID" value="OTF98540.1"/>
    <property type="molecule type" value="Genomic_DNA"/>
</dbReference>
<reference evidence="11" key="3">
    <citation type="submission" date="2020-06" db="EMBL/GenBank/DDBJ databases">
        <title>Helianthus annuus Genome sequencing and assembly Release 2.</title>
        <authorList>
            <person name="Gouzy J."/>
            <person name="Langlade N."/>
            <person name="Munos S."/>
        </authorList>
    </citation>
    <scope>NUCLEOTIDE SEQUENCE</scope>
    <source>
        <tissue evidence="11">Leaves</tissue>
    </source>
</reference>
<keyword evidence="12" id="KW-0456">Lyase</keyword>
<dbReference type="GO" id="GO:0005975">
    <property type="term" value="P:carbohydrate metabolic process"/>
    <property type="evidence" value="ECO:0007669"/>
    <property type="project" value="InterPro"/>
</dbReference>
<dbReference type="Pfam" id="PF00295">
    <property type="entry name" value="Glyco_hydro_28"/>
    <property type="match status" value="1"/>
</dbReference>
<feature type="signal peptide" evidence="10">
    <location>
        <begin position="1"/>
        <end position="25"/>
    </location>
</feature>
<name>A0A251SM23_HELAN</name>
<dbReference type="SMART" id="SM00710">
    <property type="entry name" value="PbH1"/>
    <property type="match status" value="5"/>
</dbReference>
<organism evidence="12 13">
    <name type="scientific">Helianthus annuus</name>
    <name type="common">Common sunflower</name>
    <dbReference type="NCBI Taxonomy" id="4232"/>
    <lineage>
        <taxon>Eukaryota</taxon>
        <taxon>Viridiplantae</taxon>
        <taxon>Streptophyta</taxon>
        <taxon>Embryophyta</taxon>
        <taxon>Tracheophyta</taxon>
        <taxon>Spermatophyta</taxon>
        <taxon>Magnoliopsida</taxon>
        <taxon>eudicotyledons</taxon>
        <taxon>Gunneridae</taxon>
        <taxon>Pentapetalae</taxon>
        <taxon>asterids</taxon>
        <taxon>campanulids</taxon>
        <taxon>Asterales</taxon>
        <taxon>Asteraceae</taxon>
        <taxon>Asteroideae</taxon>
        <taxon>Heliantheae alliance</taxon>
        <taxon>Heliantheae</taxon>
        <taxon>Helianthus</taxon>
    </lineage>
</organism>
<feature type="chain" id="PRO_5041060413" evidence="10">
    <location>
        <begin position="26"/>
        <end position="449"/>
    </location>
</feature>
<proteinExistence type="inferred from homology"/>
<keyword evidence="7" id="KW-0961">Cell wall biogenesis/degradation</keyword>
<dbReference type="GO" id="GO:0071555">
    <property type="term" value="P:cell wall organization"/>
    <property type="evidence" value="ECO:0007669"/>
    <property type="project" value="UniProtKB-KW"/>
</dbReference>
<keyword evidence="6 9" id="KW-0326">Glycosidase</keyword>
<feature type="active site" evidence="8">
    <location>
        <position position="279"/>
    </location>
</feature>
<keyword evidence="5 9" id="KW-0378">Hydrolase</keyword>
<dbReference type="InterPro" id="IPR000743">
    <property type="entry name" value="Glyco_hydro_28"/>
</dbReference>
<evidence type="ECO:0000256" key="1">
    <source>
        <dbReference type="ARBA" id="ARBA00004191"/>
    </source>
</evidence>
<dbReference type="InParanoid" id="A0A251SM23"/>
<protein>
    <submittedName>
        <fullName evidence="11">Polygalacturonase</fullName>
        <ecNumber evidence="11">3.2.1.15</ecNumber>
    </submittedName>
    <submittedName>
        <fullName evidence="12">Putative glycoside hydrolase, family 28, Pectin lyase fold/virulence factor</fullName>
    </submittedName>
</protein>
<reference evidence="11 13" key="1">
    <citation type="journal article" date="2017" name="Nature">
        <title>The sunflower genome provides insights into oil metabolism, flowering and Asterid evolution.</title>
        <authorList>
            <person name="Badouin H."/>
            <person name="Gouzy J."/>
            <person name="Grassa C.J."/>
            <person name="Murat F."/>
            <person name="Staton S.E."/>
            <person name="Cottret L."/>
            <person name="Lelandais-Briere C."/>
            <person name="Owens G.L."/>
            <person name="Carrere S."/>
            <person name="Mayjonade B."/>
            <person name="Legrand L."/>
            <person name="Gill N."/>
            <person name="Kane N.C."/>
            <person name="Bowers J.E."/>
            <person name="Hubner S."/>
            <person name="Bellec A."/>
            <person name="Berard A."/>
            <person name="Berges H."/>
            <person name="Blanchet N."/>
            <person name="Boniface M.C."/>
            <person name="Brunel D."/>
            <person name="Catrice O."/>
            <person name="Chaidir N."/>
            <person name="Claudel C."/>
            <person name="Donnadieu C."/>
            <person name="Faraut T."/>
            <person name="Fievet G."/>
            <person name="Helmstetter N."/>
            <person name="King M."/>
            <person name="Knapp S.J."/>
            <person name="Lai Z."/>
            <person name="Le Paslier M.C."/>
            <person name="Lippi Y."/>
            <person name="Lorenzon L."/>
            <person name="Mandel J.R."/>
            <person name="Marage G."/>
            <person name="Marchand G."/>
            <person name="Marquand E."/>
            <person name="Bret-Mestries E."/>
            <person name="Morien E."/>
            <person name="Nambeesan S."/>
            <person name="Nguyen T."/>
            <person name="Pegot-Espagnet P."/>
            <person name="Pouilly N."/>
            <person name="Raftis F."/>
            <person name="Sallet E."/>
            <person name="Schiex T."/>
            <person name="Thomas J."/>
            <person name="Vandecasteele C."/>
            <person name="Vares D."/>
            <person name="Vear F."/>
            <person name="Vautrin S."/>
            <person name="Crespi M."/>
            <person name="Mangin B."/>
            <person name="Burke J.M."/>
            <person name="Salse J."/>
            <person name="Munos S."/>
            <person name="Vincourt P."/>
            <person name="Rieseberg L.H."/>
            <person name="Langlade N.B."/>
        </authorList>
    </citation>
    <scope>NUCLEOTIDE SEQUENCE [LARGE SCALE GENOMIC DNA]</scope>
    <source>
        <strain evidence="13">cv. SF193</strain>
        <tissue evidence="11">Leaves</tissue>
    </source>
</reference>
<comment type="similarity">
    <text evidence="2 9">Belongs to the glycosyl hydrolase 28 family.</text>
</comment>
<evidence type="ECO:0000313" key="12">
    <source>
        <dbReference type="EMBL" id="OTF98540.1"/>
    </source>
</evidence>
<dbReference type="SUPFAM" id="SSF51126">
    <property type="entry name" value="Pectin lyase-like"/>
    <property type="match status" value="1"/>
</dbReference>
<evidence type="ECO:0000256" key="3">
    <source>
        <dbReference type="ARBA" id="ARBA00022512"/>
    </source>
</evidence>